<accession>A0ACD3B9A8</accession>
<name>A0ACD3B9A8_9AGAR</name>
<sequence length="292" mass="32388">MNTPAASISVQEEDKDKNSELEDSSSGSEEESSSSSESESGTDSDTDEEITPEYLQSLINKAIQNARADEASEEPPSGEEELIILEKDKAPLPPHDPGALPQPYINLDAKSNNVRVNLRDPAIESAERVVSSLGIPAPPVPPPELTKFGKPLTKREKNELKKRTAGPDWFDLPAPREAELPRLYREVEAMRLRNQLDPKRFYKKDEGEGKGIKGLPKYFAVGTILPSSNPFGASTSDTLPKAQRKRTIVEELVDDAEAKRYAKRKFDELQTVRGARGKKTLAARKSLRKPKW</sequence>
<dbReference type="Proteomes" id="UP000308600">
    <property type="component" value="Unassembled WGS sequence"/>
</dbReference>
<protein>
    <submittedName>
        <fullName evidence="1">Fcf2-domain-containing protein</fullName>
    </submittedName>
</protein>
<gene>
    <name evidence="1" type="ORF">BDN72DRAFT_956365</name>
</gene>
<reference evidence="1 2" key="1">
    <citation type="journal article" date="2019" name="Nat. Ecol. Evol.">
        <title>Megaphylogeny resolves global patterns of mushroom evolution.</title>
        <authorList>
            <person name="Varga T."/>
            <person name="Krizsan K."/>
            <person name="Foldi C."/>
            <person name="Dima B."/>
            <person name="Sanchez-Garcia M."/>
            <person name="Sanchez-Ramirez S."/>
            <person name="Szollosi G.J."/>
            <person name="Szarkandi J.G."/>
            <person name="Papp V."/>
            <person name="Albert L."/>
            <person name="Andreopoulos W."/>
            <person name="Angelini C."/>
            <person name="Antonin V."/>
            <person name="Barry K.W."/>
            <person name="Bougher N.L."/>
            <person name="Buchanan P."/>
            <person name="Buyck B."/>
            <person name="Bense V."/>
            <person name="Catcheside P."/>
            <person name="Chovatia M."/>
            <person name="Cooper J."/>
            <person name="Damon W."/>
            <person name="Desjardin D."/>
            <person name="Finy P."/>
            <person name="Geml J."/>
            <person name="Haridas S."/>
            <person name="Hughes K."/>
            <person name="Justo A."/>
            <person name="Karasinski D."/>
            <person name="Kautmanova I."/>
            <person name="Kiss B."/>
            <person name="Kocsube S."/>
            <person name="Kotiranta H."/>
            <person name="LaButti K.M."/>
            <person name="Lechner B.E."/>
            <person name="Liimatainen K."/>
            <person name="Lipzen A."/>
            <person name="Lukacs Z."/>
            <person name="Mihaltcheva S."/>
            <person name="Morgado L.N."/>
            <person name="Niskanen T."/>
            <person name="Noordeloos M.E."/>
            <person name="Ohm R.A."/>
            <person name="Ortiz-Santana B."/>
            <person name="Ovrebo C."/>
            <person name="Racz N."/>
            <person name="Riley R."/>
            <person name="Savchenko A."/>
            <person name="Shiryaev A."/>
            <person name="Soop K."/>
            <person name="Spirin V."/>
            <person name="Szebenyi C."/>
            <person name="Tomsovsky M."/>
            <person name="Tulloss R.E."/>
            <person name="Uehling J."/>
            <person name="Grigoriev I.V."/>
            <person name="Vagvolgyi C."/>
            <person name="Papp T."/>
            <person name="Martin F.M."/>
            <person name="Miettinen O."/>
            <person name="Hibbett D.S."/>
            <person name="Nagy L.G."/>
        </authorList>
    </citation>
    <scope>NUCLEOTIDE SEQUENCE [LARGE SCALE GENOMIC DNA]</scope>
    <source>
        <strain evidence="1 2">NL-1719</strain>
    </source>
</reference>
<evidence type="ECO:0000313" key="1">
    <source>
        <dbReference type="EMBL" id="TFK73582.1"/>
    </source>
</evidence>
<proteinExistence type="predicted"/>
<dbReference type="EMBL" id="ML208274">
    <property type="protein sequence ID" value="TFK73582.1"/>
    <property type="molecule type" value="Genomic_DNA"/>
</dbReference>
<keyword evidence="2" id="KW-1185">Reference proteome</keyword>
<evidence type="ECO:0000313" key="2">
    <source>
        <dbReference type="Proteomes" id="UP000308600"/>
    </source>
</evidence>
<organism evidence="1 2">
    <name type="scientific">Pluteus cervinus</name>
    <dbReference type="NCBI Taxonomy" id="181527"/>
    <lineage>
        <taxon>Eukaryota</taxon>
        <taxon>Fungi</taxon>
        <taxon>Dikarya</taxon>
        <taxon>Basidiomycota</taxon>
        <taxon>Agaricomycotina</taxon>
        <taxon>Agaricomycetes</taxon>
        <taxon>Agaricomycetidae</taxon>
        <taxon>Agaricales</taxon>
        <taxon>Pluteineae</taxon>
        <taxon>Pluteaceae</taxon>
        <taxon>Pluteus</taxon>
    </lineage>
</organism>